<dbReference type="Proteomes" id="UP001165561">
    <property type="component" value="Unassembled WGS sequence"/>
</dbReference>
<dbReference type="InterPro" id="IPR010031">
    <property type="entry name" value="FAD_lactone_oxidase-like"/>
</dbReference>
<name>A0ABT5TZS3_9MICO</name>
<dbReference type="Gene3D" id="1.10.45.10">
    <property type="entry name" value="Vanillyl-alcohol Oxidase, Chain A, domain 4"/>
    <property type="match status" value="1"/>
</dbReference>
<evidence type="ECO:0000259" key="3">
    <source>
        <dbReference type="PROSITE" id="PS51387"/>
    </source>
</evidence>
<dbReference type="Gene3D" id="3.30.43.10">
    <property type="entry name" value="Uridine Diphospho-n-acetylenolpyruvylglucosamine Reductase, domain 2"/>
    <property type="match status" value="1"/>
</dbReference>
<keyword evidence="5" id="KW-1185">Reference proteome</keyword>
<dbReference type="Pfam" id="PF04030">
    <property type="entry name" value="ALO"/>
    <property type="match status" value="1"/>
</dbReference>
<dbReference type="PANTHER" id="PTHR43762">
    <property type="entry name" value="L-GULONOLACTONE OXIDASE"/>
    <property type="match status" value="1"/>
</dbReference>
<dbReference type="InterPro" id="IPR006094">
    <property type="entry name" value="Oxid_FAD_bind_N"/>
</dbReference>
<organism evidence="4 5">
    <name type="scientific">Georgenia halotolerans</name>
    <dbReference type="NCBI Taxonomy" id="3028317"/>
    <lineage>
        <taxon>Bacteria</taxon>
        <taxon>Bacillati</taxon>
        <taxon>Actinomycetota</taxon>
        <taxon>Actinomycetes</taxon>
        <taxon>Micrococcales</taxon>
        <taxon>Bogoriellaceae</taxon>
        <taxon>Georgenia</taxon>
    </lineage>
</organism>
<dbReference type="InterPro" id="IPR016171">
    <property type="entry name" value="Vanillyl_alc_oxidase_C-sub2"/>
</dbReference>
<dbReference type="Pfam" id="PF01565">
    <property type="entry name" value="FAD_binding_4"/>
    <property type="match status" value="1"/>
</dbReference>
<gene>
    <name evidence="4" type="ORF">PU560_14025</name>
</gene>
<feature type="region of interest" description="Disordered" evidence="2">
    <location>
        <begin position="71"/>
        <end position="101"/>
    </location>
</feature>
<dbReference type="PROSITE" id="PS51387">
    <property type="entry name" value="FAD_PCMH"/>
    <property type="match status" value="1"/>
</dbReference>
<protein>
    <submittedName>
        <fullName evidence="4">D-arabinono-1,4-lactone oxidase</fullName>
    </submittedName>
</protein>
<evidence type="ECO:0000256" key="2">
    <source>
        <dbReference type="SAM" id="MobiDB-lite"/>
    </source>
</evidence>
<dbReference type="Gene3D" id="3.30.465.10">
    <property type="match status" value="1"/>
</dbReference>
<dbReference type="Gene3D" id="3.30.70.2530">
    <property type="match status" value="1"/>
</dbReference>
<reference evidence="4" key="1">
    <citation type="submission" date="2023-02" db="EMBL/GenBank/DDBJ databases">
        <title>Georgenia sp.10Sc9-8, isolated from a soil sample collected from the Taklamakan desert.</title>
        <authorList>
            <person name="Liu S."/>
        </authorList>
    </citation>
    <scope>NUCLEOTIDE SEQUENCE</scope>
    <source>
        <strain evidence="4">10Sc9-8</strain>
    </source>
</reference>
<accession>A0ABT5TZS3</accession>
<dbReference type="InterPro" id="IPR036318">
    <property type="entry name" value="FAD-bd_PCMH-like_sf"/>
</dbReference>
<evidence type="ECO:0000313" key="4">
    <source>
        <dbReference type="EMBL" id="MDD9207570.1"/>
    </source>
</evidence>
<dbReference type="InterPro" id="IPR007173">
    <property type="entry name" value="ALO_C"/>
</dbReference>
<keyword evidence="1" id="KW-0560">Oxidoreductase</keyword>
<comment type="caution">
    <text evidence="4">The sequence shown here is derived from an EMBL/GenBank/DDBJ whole genome shotgun (WGS) entry which is preliminary data.</text>
</comment>
<dbReference type="PANTHER" id="PTHR43762:SF1">
    <property type="entry name" value="D-ARABINONO-1,4-LACTONE OXIDASE"/>
    <property type="match status" value="1"/>
</dbReference>
<evidence type="ECO:0000256" key="1">
    <source>
        <dbReference type="ARBA" id="ARBA00023002"/>
    </source>
</evidence>
<sequence length="446" mass="47259">MDTNGMTTWAGNHTYTGTVARPTTLDEAADVVARARKVRAVGSRHSFNDIVDSEGLLVSLDALAYRHPALHLHDSDAPDPGEPASGARRGPEPELDDATGRVRVSAATRYADLVLFLQERGRALPNLASLPHIGIAGALATATHGSGVRNPVLASAATGLELLTADGATHRLDRDADGEALDGATVSLGALGLVTAVTLQTVPAFDVAQTVYGPVPVGDALDGFDEASDLAYSVSLFTTLREDVFDTVWLKQAVEPGREPAAPAQVLGAPPLGAKAHPIPGVDPENCTDQLGVPGPAGDRLPHFHAEHLPSAGAEIQCEYLVPRENARAALTALAGLREPLAGLVQVCEVRSVAADTAWLSPMHRQDCVGVHFTLVRDVARVTAVLPVIDAAFAPLGGRPHWGKVFRTDPARLRSLYPRRSDALELARSYDPAEKFINDFLRRWVV</sequence>
<dbReference type="InterPro" id="IPR016166">
    <property type="entry name" value="FAD-bd_PCMH"/>
</dbReference>
<dbReference type="SUPFAM" id="SSF56176">
    <property type="entry name" value="FAD-binding/transporter-associated domain-like"/>
    <property type="match status" value="1"/>
</dbReference>
<dbReference type="InterPro" id="IPR016167">
    <property type="entry name" value="FAD-bd_PCMH_sub1"/>
</dbReference>
<dbReference type="InterPro" id="IPR016169">
    <property type="entry name" value="FAD-bd_PCMH_sub2"/>
</dbReference>
<evidence type="ECO:0000313" key="5">
    <source>
        <dbReference type="Proteomes" id="UP001165561"/>
    </source>
</evidence>
<proteinExistence type="predicted"/>
<dbReference type="EMBL" id="JARACI010001124">
    <property type="protein sequence ID" value="MDD9207570.1"/>
    <property type="molecule type" value="Genomic_DNA"/>
</dbReference>
<feature type="domain" description="FAD-binding PCMH-type" evidence="3">
    <location>
        <begin position="12"/>
        <end position="204"/>
    </location>
</feature>
<dbReference type="Gene3D" id="3.30.70.2520">
    <property type="match status" value="1"/>
</dbReference>